<evidence type="ECO:0000256" key="4">
    <source>
        <dbReference type="ARBA" id="ARBA00023136"/>
    </source>
</evidence>
<evidence type="ECO:0000259" key="7">
    <source>
        <dbReference type="Pfam" id="PF20684"/>
    </source>
</evidence>
<keyword evidence="9" id="KW-1185">Reference proteome</keyword>
<evidence type="ECO:0000256" key="3">
    <source>
        <dbReference type="ARBA" id="ARBA00022989"/>
    </source>
</evidence>
<comment type="similarity">
    <text evidence="5">Belongs to the SAT4 family.</text>
</comment>
<feature type="transmembrane region" description="Helical" evidence="6">
    <location>
        <begin position="29"/>
        <end position="50"/>
    </location>
</feature>
<dbReference type="PANTHER" id="PTHR33048">
    <property type="entry name" value="PTH11-LIKE INTEGRAL MEMBRANE PROTEIN (AFU_ORTHOLOGUE AFUA_5G11245)"/>
    <property type="match status" value="1"/>
</dbReference>
<feature type="transmembrane region" description="Helical" evidence="6">
    <location>
        <begin position="139"/>
        <end position="161"/>
    </location>
</feature>
<proteinExistence type="inferred from homology"/>
<feature type="domain" description="Rhodopsin" evidence="7">
    <location>
        <begin position="4"/>
        <end position="201"/>
    </location>
</feature>
<evidence type="ECO:0000256" key="1">
    <source>
        <dbReference type="ARBA" id="ARBA00004141"/>
    </source>
</evidence>
<sequence>MIGGTGFHASTLAPETVRTHLQLVKAHELVYNMSLPFPKLAIICLYFRLFKSKAAHWVLYITGGIIVAQCLAGTTMCLINCRPFYAFWDRSVESRCFLDQMSAFRYYSIPNIATDAAVMLIPLPTLWRLQVSVLAKLGVAVTFLMCTFGIITAVLRFVAFVKVDLFEDVTYNSVKTTSWTIIEPGMYLIAATTPTLRPLIRWVVKEIQGNGLIENTTKCFRSTFRSTMLEQAGPEQGRVLTKRPSKLDLINTIGRKPSRTLQLDDYHRMRHSRVFSLHSDEESMVCADAIIQEHLGRQGRNPDGTLRAWSLQPIEMSPLRTSFFLEK</sequence>
<dbReference type="GO" id="GO:0016020">
    <property type="term" value="C:membrane"/>
    <property type="evidence" value="ECO:0007669"/>
    <property type="project" value="UniProtKB-SubCell"/>
</dbReference>
<keyword evidence="2 6" id="KW-0812">Transmembrane</keyword>
<keyword evidence="4 6" id="KW-0472">Membrane</keyword>
<dbReference type="OrthoDB" id="5329176at2759"/>
<evidence type="ECO:0000313" key="9">
    <source>
        <dbReference type="Proteomes" id="UP000240883"/>
    </source>
</evidence>
<dbReference type="Pfam" id="PF20684">
    <property type="entry name" value="Fung_rhodopsin"/>
    <property type="match status" value="1"/>
</dbReference>
<dbReference type="AlphaFoldDB" id="A0A2T2NFF0"/>
<dbReference type="InterPro" id="IPR052337">
    <property type="entry name" value="SAT4-like"/>
</dbReference>
<dbReference type="PANTHER" id="PTHR33048:SF156">
    <property type="entry name" value="INTEGRAL MEMBRANE PROTEIN"/>
    <property type="match status" value="1"/>
</dbReference>
<evidence type="ECO:0000256" key="6">
    <source>
        <dbReference type="SAM" id="Phobius"/>
    </source>
</evidence>
<evidence type="ECO:0000256" key="2">
    <source>
        <dbReference type="ARBA" id="ARBA00022692"/>
    </source>
</evidence>
<evidence type="ECO:0000256" key="5">
    <source>
        <dbReference type="ARBA" id="ARBA00038359"/>
    </source>
</evidence>
<feature type="transmembrane region" description="Helical" evidence="6">
    <location>
        <begin position="57"/>
        <end position="85"/>
    </location>
</feature>
<evidence type="ECO:0000313" key="8">
    <source>
        <dbReference type="EMBL" id="PSN64099.1"/>
    </source>
</evidence>
<dbReference type="EMBL" id="KZ678139">
    <property type="protein sequence ID" value="PSN64099.1"/>
    <property type="molecule type" value="Genomic_DNA"/>
</dbReference>
<comment type="subcellular location">
    <subcellularLocation>
        <location evidence="1">Membrane</location>
        <topology evidence="1">Multi-pass membrane protein</topology>
    </subcellularLocation>
</comment>
<organism evidence="8 9">
    <name type="scientific">Corynespora cassiicola Philippines</name>
    <dbReference type="NCBI Taxonomy" id="1448308"/>
    <lineage>
        <taxon>Eukaryota</taxon>
        <taxon>Fungi</taxon>
        <taxon>Dikarya</taxon>
        <taxon>Ascomycota</taxon>
        <taxon>Pezizomycotina</taxon>
        <taxon>Dothideomycetes</taxon>
        <taxon>Pleosporomycetidae</taxon>
        <taxon>Pleosporales</taxon>
        <taxon>Corynesporascaceae</taxon>
        <taxon>Corynespora</taxon>
    </lineage>
</organism>
<protein>
    <recommendedName>
        <fullName evidence="7">Rhodopsin domain-containing protein</fullName>
    </recommendedName>
</protein>
<name>A0A2T2NFF0_CORCC</name>
<reference evidence="8 9" key="1">
    <citation type="journal article" date="2018" name="Front. Microbiol.">
        <title>Genome-Wide Analysis of Corynespora cassiicola Leaf Fall Disease Putative Effectors.</title>
        <authorList>
            <person name="Lopez D."/>
            <person name="Ribeiro S."/>
            <person name="Label P."/>
            <person name="Fumanal B."/>
            <person name="Venisse J.S."/>
            <person name="Kohler A."/>
            <person name="de Oliveira R.R."/>
            <person name="Labutti K."/>
            <person name="Lipzen A."/>
            <person name="Lail K."/>
            <person name="Bauer D."/>
            <person name="Ohm R.A."/>
            <person name="Barry K.W."/>
            <person name="Spatafora J."/>
            <person name="Grigoriev I.V."/>
            <person name="Martin F.M."/>
            <person name="Pujade-Renaud V."/>
        </authorList>
    </citation>
    <scope>NUCLEOTIDE SEQUENCE [LARGE SCALE GENOMIC DNA]</scope>
    <source>
        <strain evidence="8 9">Philippines</strain>
    </source>
</reference>
<dbReference type="Proteomes" id="UP000240883">
    <property type="component" value="Unassembled WGS sequence"/>
</dbReference>
<dbReference type="STRING" id="1448308.A0A2T2NFF0"/>
<gene>
    <name evidence="8" type="ORF">BS50DRAFT_500190</name>
</gene>
<dbReference type="InterPro" id="IPR049326">
    <property type="entry name" value="Rhodopsin_dom_fungi"/>
</dbReference>
<accession>A0A2T2NFF0</accession>
<keyword evidence="3 6" id="KW-1133">Transmembrane helix</keyword>